<feature type="transmembrane region" description="Helical" evidence="7">
    <location>
        <begin position="338"/>
        <end position="355"/>
    </location>
</feature>
<sequence>MDLTPNKSAVKVALAVSLSVCGALWLQWDKPYWSGMAVIVIAMSESLGHAIKKGRHRLIGTSIGIVIGLLLIGFLSQERFLFLASLCAVLAVCVFMTSDEEYGDIYLTIFISCVVVASIGGFDSQITFNILLLRLQETLLGVLAYTLVFRVLWPWDTEEIFFLLFSQTQQKLIVSLDDLTHFLAIEPDERLIKKAIQMSDHRNSIKKLNEYLNVPLQGSYQLQNQYRHWKMRVKAMSVAQYYLTFILQNISSSKSLIKQQRRLNKAVAFLKHADNDTQPATVTAEYILQAYDNLPEEANPEFIRPRNYRLDALKALKALSIFVTAILMWIYLPIPDSFLFPLNAGIYAGLLATMPDRVLKHWMLGYFGFGILFIAQYVLIMPLMTEIWQLASFYFINTFIIWRVASKPQFIIHRLIGGNLMMLMTMGALHSPPNFDIEMSLTMLIYIMLSLVLVQFYTRLFSWKIAQLADG</sequence>
<dbReference type="PANTHER" id="PTHR30509">
    <property type="entry name" value="P-HYDROXYBENZOIC ACID EFFLUX PUMP SUBUNIT-RELATED"/>
    <property type="match status" value="1"/>
</dbReference>
<evidence type="ECO:0000256" key="7">
    <source>
        <dbReference type="SAM" id="Phobius"/>
    </source>
</evidence>
<evidence type="ECO:0000256" key="6">
    <source>
        <dbReference type="ARBA" id="ARBA00023136"/>
    </source>
</evidence>
<feature type="transmembrane region" description="Helical" evidence="7">
    <location>
        <begin position="32"/>
        <end position="51"/>
    </location>
</feature>
<evidence type="ECO:0000256" key="5">
    <source>
        <dbReference type="ARBA" id="ARBA00022989"/>
    </source>
</evidence>
<evidence type="ECO:0000256" key="4">
    <source>
        <dbReference type="ARBA" id="ARBA00022692"/>
    </source>
</evidence>
<gene>
    <name evidence="8" type="ORF">OHT75_08565</name>
</gene>
<feature type="transmembrane region" description="Helical" evidence="7">
    <location>
        <begin position="105"/>
        <end position="122"/>
    </location>
</feature>
<feature type="transmembrane region" description="Helical" evidence="7">
    <location>
        <begin position="411"/>
        <end position="429"/>
    </location>
</feature>
<feature type="transmembrane region" description="Helical" evidence="7">
    <location>
        <begin position="362"/>
        <end position="381"/>
    </location>
</feature>
<dbReference type="InterPro" id="IPR006726">
    <property type="entry name" value="PHBA_efflux_AaeB/fusaric-R"/>
</dbReference>
<reference evidence="8" key="1">
    <citation type="submission" date="2022-10" db="EMBL/GenBank/DDBJ databases">
        <title>Shewanella flava sp. nov, isolated from the estuary of the Fenhe River into the Yellow River.</title>
        <authorList>
            <person name="Li Y."/>
        </authorList>
    </citation>
    <scope>NUCLEOTIDE SEQUENCE</scope>
    <source>
        <strain evidence="8">FYR11-62</strain>
    </source>
</reference>
<feature type="transmembrane region" description="Helical" evidence="7">
    <location>
        <begin position="441"/>
        <end position="458"/>
    </location>
</feature>
<protein>
    <submittedName>
        <fullName evidence="8">FUSC family protein</fullName>
    </submittedName>
</protein>
<accession>A0ABT3I8Y2</accession>
<dbReference type="EMBL" id="JAPDMX010000020">
    <property type="protein sequence ID" value="MCW3172529.1"/>
    <property type="molecule type" value="Genomic_DNA"/>
</dbReference>
<feature type="transmembrane region" description="Helical" evidence="7">
    <location>
        <begin position="58"/>
        <end position="75"/>
    </location>
</feature>
<proteinExistence type="predicted"/>
<keyword evidence="9" id="KW-1185">Reference proteome</keyword>
<dbReference type="Pfam" id="PF04632">
    <property type="entry name" value="FUSC"/>
    <property type="match status" value="1"/>
</dbReference>
<feature type="transmembrane region" description="Helical" evidence="7">
    <location>
        <begin position="128"/>
        <end position="153"/>
    </location>
</feature>
<feature type="transmembrane region" description="Helical" evidence="7">
    <location>
        <begin position="81"/>
        <end position="98"/>
    </location>
</feature>
<dbReference type="PANTHER" id="PTHR30509:SF9">
    <property type="entry name" value="MULTIDRUG RESISTANCE PROTEIN MDTO"/>
    <property type="match status" value="1"/>
</dbReference>
<evidence type="ECO:0000313" key="9">
    <source>
        <dbReference type="Proteomes" id="UP001163714"/>
    </source>
</evidence>
<name>A0ABT3I8Y2_9GAMM</name>
<evidence type="ECO:0000256" key="2">
    <source>
        <dbReference type="ARBA" id="ARBA00022448"/>
    </source>
</evidence>
<comment type="caution">
    <text evidence="8">The sequence shown here is derived from an EMBL/GenBank/DDBJ whole genome shotgun (WGS) entry which is preliminary data.</text>
</comment>
<dbReference type="Proteomes" id="UP001163714">
    <property type="component" value="Unassembled WGS sequence"/>
</dbReference>
<evidence type="ECO:0000256" key="1">
    <source>
        <dbReference type="ARBA" id="ARBA00004651"/>
    </source>
</evidence>
<keyword evidence="4 7" id="KW-0812">Transmembrane</keyword>
<keyword evidence="5 7" id="KW-1133">Transmembrane helix</keyword>
<comment type="subcellular location">
    <subcellularLocation>
        <location evidence="1">Cell membrane</location>
        <topology evidence="1">Multi-pass membrane protein</topology>
    </subcellularLocation>
</comment>
<evidence type="ECO:0000256" key="3">
    <source>
        <dbReference type="ARBA" id="ARBA00022475"/>
    </source>
</evidence>
<keyword evidence="2" id="KW-0813">Transport</keyword>
<keyword evidence="6 7" id="KW-0472">Membrane</keyword>
<organism evidence="8 9">
    <name type="scientific">Shewanella subflava</name>
    <dbReference type="NCBI Taxonomy" id="2986476"/>
    <lineage>
        <taxon>Bacteria</taxon>
        <taxon>Pseudomonadati</taxon>
        <taxon>Pseudomonadota</taxon>
        <taxon>Gammaproteobacteria</taxon>
        <taxon>Alteromonadales</taxon>
        <taxon>Shewanellaceae</taxon>
        <taxon>Shewanella</taxon>
    </lineage>
</organism>
<keyword evidence="3" id="KW-1003">Cell membrane</keyword>
<dbReference type="RefSeq" id="WP_264726069.1">
    <property type="nucleotide sequence ID" value="NZ_JAPDMX010000020.1"/>
</dbReference>
<feature type="transmembrane region" description="Helical" evidence="7">
    <location>
        <begin position="9"/>
        <end position="26"/>
    </location>
</feature>
<feature type="transmembrane region" description="Helical" evidence="7">
    <location>
        <begin position="387"/>
        <end position="404"/>
    </location>
</feature>
<evidence type="ECO:0000313" key="8">
    <source>
        <dbReference type="EMBL" id="MCW3172529.1"/>
    </source>
</evidence>
<feature type="transmembrane region" description="Helical" evidence="7">
    <location>
        <begin position="315"/>
        <end position="332"/>
    </location>
</feature>